<keyword evidence="3" id="KW-1185">Reference proteome</keyword>
<dbReference type="PANTHER" id="PTHR14097">
    <property type="entry name" value="OXIDOREDUCTASE HTATIP2"/>
    <property type="match status" value="1"/>
</dbReference>
<protein>
    <submittedName>
        <fullName evidence="2">NAD(P)H-binding protein</fullName>
    </submittedName>
</protein>
<gene>
    <name evidence="2" type="ORF">HYG79_09090</name>
</gene>
<dbReference type="KEGG" id="cagg:HYG79_09090"/>
<evidence type="ECO:0000313" key="3">
    <source>
        <dbReference type="Proteomes" id="UP000509302"/>
    </source>
</evidence>
<dbReference type="PANTHER" id="PTHR14097:SF7">
    <property type="entry name" value="OXIDOREDUCTASE HTATIP2"/>
    <property type="match status" value="1"/>
</dbReference>
<proteinExistence type="predicted"/>
<reference evidence="2 3" key="1">
    <citation type="journal article" date="2006" name="Int. J. Syst. Evol. Microbiol.">
        <title>Costertonia aggregata gen. nov., sp. nov., a mesophilic marine bacterium of the family Flavobacteriaceae, isolated from a mature biofilm.</title>
        <authorList>
            <person name="Kwon K.K."/>
            <person name="Lee Y.K."/>
            <person name="Lee H.K."/>
        </authorList>
    </citation>
    <scope>NUCLEOTIDE SEQUENCE [LARGE SCALE GENOMIC DNA]</scope>
    <source>
        <strain evidence="2 3">KCCM 42265</strain>
    </source>
</reference>
<dbReference type="Pfam" id="PF13460">
    <property type="entry name" value="NAD_binding_10"/>
    <property type="match status" value="1"/>
</dbReference>
<sequence length="223" mass="25356">MEQYRKTAIILGATGLTGRFLLRLLIKDDRYKKVVLFSRSKTEIKDAKIEEHLVDVLHLEKYKTDFIADEVFCCVGTTKSKTPDKKKYHSIDYGIPITAAKLCKENGIGTFIVISAMGANSDSSIFYNQVKGEMENDLLKLQIPKTHILRPSLIVGNRNKRRTGEWLAKQIFKVLNFFLIGPLKNYRSIHSKVIARTMVFLANCDIEKLIIQSNEIKTISSGD</sequence>
<evidence type="ECO:0000313" key="2">
    <source>
        <dbReference type="EMBL" id="QLG45493.1"/>
    </source>
</evidence>
<dbReference type="RefSeq" id="WP_179241781.1">
    <property type="nucleotide sequence ID" value="NZ_CP058595.1"/>
</dbReference>
<dbReference type="AlphaFoldDB" id="A0A7H9AQ17"/>
<dbReference type="SUPFAM" id="SSF51735">
    <property type="entry name" value="NAD(P)-binding Rossmann-fold domains"/>
    <property type="match status" value="1"/>
</dbReference>
<dbReference type="InterPro" id="IPR016040">
    <property type="entry name" value="NAD(P)-bd_dom"/>
</dbReference>
<dbReference type="Gene3D" id="3.40.50.720">
    <property type="entry name" value="NAD(P)-binding Rossmann-like Domain"/>
    <property type="match status" value="1"/>
</dbReference>
<accession>A0A7H9AQ17</accession>
<dbReference type="Proteomes" id="UP000509302">
    <property type="component" value="Chromosome"/>
</dbReference>
<feature type="domain" description="NAD(P)-binding" evidence="1">
    <location>
        <begin position="12"/>
        <end position="126"/>
    </location>
</feature>
<dbReference type="InterPro" id="IPR036291">
    <property type="entry name" value="NAD(P)-bd_dom_sf"/>
</dbReference>
<organism evidence="2 3">
    <name type="scientific">Costertonia aggregata</name>
    <dbReference type="NCBI Taxonomy" id="343403"/>
    <lineage>
        <taxon>Bacteria</taxon>
        <taxon>Pseudomonadati</taxon>
        <taxon>Bacteroidota</taxon>
        <taxon>Flavobacteriia</taxon>
        <taxon>Flavobacteriales</taxon>
        <taxon>Flavobacteriaceae</taxon>
        <taxon>Costertonia</taxon>
    </lineage>
</organism>
<evidence type="ECO:0000259" key="1">
    <source>
        <dbReference type="Pfam" id="PF13460"/>
    </source>
</evidence>
<dbReference type="EMBL" id="CP058595">
    <property type="protein sequence ID" value="QLG45493.1"/>
    <property type="molecule type" value="Genomic_DNA"/>
</dbReference>
<name>A0A7H9AQ17_9FLAO</name>